<organism evidence="1 2">
    <name type="scientific">Brooklawnia cerclae</name>
    <dbReference type="NCBI Taxonomy" id="349934"/>
    <lineage>
        <taxon>Bacteria</taxon>
        <taxon>Bacillati</taxon>
        <taxon>Actinomycetota</taxon>
        <taxon>Actinomycetes</taxon>
        <taxon>Propionibacteriales</taxon>
        <taxon>Propionibacteriaceae</taxon>
        <taxon>Brooklawnia</taxon>
    </lineage>
</organism>
<protein>
    <submittedName>
        <fullName evidence="1">Uncharacterized protein</fullName>
    </submittedName>
</protein>
<sequence>MPRDMNPSDATGRVRHDEKITVYVSRDELLALEQVRLRLRADFDIAVDRGRLVREAVALLVDDLATGGAGSVVVQRLRQ</sequence>
<accession>A0ABX0SCL7</accession>
<evidence type="ECO:0000313" key="2">
    <source>
        <dbReference type="Proteomes" id="UP000749311"/>
    </source>
</evidence>
<dbReference type="RefSeq" id="WP_167165007.1">
    <property type="nucleotide sequence ID" value="NZ_BAAAOO010000002.1"/>
</dbReference>
<dbReference type="Proteomes" id="UP000749311">
    <property type="component" value="Unassembled WGS sequence"/>
</dbReference>
<dbReference type="EMBL" id="JAAMOZ010000001">
    <property type="protein sequence ID" value="NIH56134.1"/>
    <property type="molecule type" value="Genomic_DNA"/>
</dbReference>
<comment type="caution">
    <text evidence="1">The sequence shown here is derived from an EMBL/GenBank/DDBJ whole genome shotgun (WGS) entry which is preliminary data.</text>
</comment>
<proteinExistence type="predicted"/>
<reference evidence="1 2" key="1">
    <citation type="submission" date="2020-02" db="EMBL/GenBank/DDBJ databases">
        <title>Sequencing the genomes of 1000 actinobacteria strains.</title>
        <authorList>
            <person name="Klenk H.-P."/>
        </authorList>
    </citation>
    <scope>NUCLEOTIDE SEQUENCE [LARGE SCALE GENOMIC DNA]</scope>
    <source>
        <strain evidence="1 2">DSM 19609</strain>
    </source>
</reference>
<name>A0ABX0SCL7_9ACTN</name>
<keyword evidence="2" id="KW-1185">Reference proteome</keyword>
<evidence type="ECO:0000313" key="1">
    <source>
        <dbReference type="EMBL" id="NIH56134.1"/>
    </source>
</evidence>
<gene>
    <name evidence="1" type="ORF">FB473_000779</name>
</gene>